<comment type="caution">
    <text evidence="1">The sequence shown here is derived from an EMBL/GenBank/DDBJ whole genome shotgun (WGS) entry which is preliminary data.</text>
</comment>
<sequence length="64" mass="7369">PNKSTDTLYHSWLALISTLVEPQVRYTVRTQGQPLERVNEIISACTTLQYTGKRTTLICLFFDH</sequence>
<dbReference type="AlphaFoldDB" id="A0AAD4DNE1"/>
<feature type="non-terminal residue" evidence="1">
    <location>
        <position position="1"/>
    </location>
</feature>
<gene>
    <name evidence="1" type="ORF">F5891DRAFT_925580</name>
</gene>
<feature type="non-terminal residue" evidence="1">
    <location>
        <position position="64"/>
    </location>
</feature>
<reference evidence="1" key="1">
    <citation type="journal article" date="2020" name="New Phytol.">
        <title>Comparative genomics reveals dynamic genome evolution in host specialist ectomycorrhizal fungi.</title>
        <authorList>
            <person name="Lofgren L.A."/>
            <person name="Nguyen N.H."/>
            <person name="Vilgalys R."/>
            <person name="Ruytinx J."/>
            <person name="Liao H.L."/>
            <person name="Branco S."/>
            <person name="Kuo A."/>
            <person name="LaButti K."/>
            <person name="Lipzen A."/>
            <person name="Andreopoulos W."/>
            <person name="Pangilinan J."/>
            <person name="Riley R."/>
            <person name="Hundley H."/>
            <person name="Na H."/>
            <person name="Barry K."/>
            <person name="Grigoriev I.V."/>
            <person name="Stajich J.E."/>
            <person name="Kennedy P.G."/>
        </authorList>
    </citation>
    <scope>NUCLEOTIDE SEQUENCE</scope>
    <source>
        <strain evidence="1">FC203</strain>
    </source>
</reference>
<name>A0AAD4DNE1_9AGAM</name>
<protein>
    <submittedName>
        <fullName evidence="1">Uncharacterized protein</fullName>
    </submittedName>
</protein>
<evidence type="ECO:0000313" key="1">
    <source>
        <dbReference type="EMBL" id="KAG1886339.1"/>
    </source>
</evidence>
<accession>A0AAD4DNE1</accession>
<dbReference type="RefSeq" id="XP_041216551.1">
    <property type="nucleotide sequence ID" value="XM_041373863.1"/>
</dbReference>
<proteinExistence type="predicted"/>
<dbReference type="EMBL" id="JABBWK010000280">
    <property type="protein sequence ID" value="KAG1886339.1"/>
    <property type="molecule type" value="Genomic_DNA"/>
</dbReference>
<keyword evidence="2" id="KW-1185">Reference proteome</keyword>
<evidence type="ECO:0000313" key="2">
    <source>
        <dbReference type="Proteomes" id="UP001195769"/>
    </source>
</evidence>
<dbReference type="Proteomes" id="UP001195769">
    <property type="component" value="Unassembled WGS sequence"/>
</dbReference>
<dbReference type="GeneID" id="64668161"/>
<organism evidence="1 2">
    <name type="scientific">Suillus fuscotomentosus</name>
    <dbReference type="NCBI Taxonomy" id="1912939"/>
    <lineage>
        <taxon>Eukaryota</taxon>
        <taxon>Fungi</taxon>
        <taxon>Dikarya</taxon>
        <taxon>Basidiomycota</taxon>
        <taxon>Agaricomycotina</taxon>
        <taxon>Agaricomycetes</taxon>
        <taxon>Agaricomycetidae</taxon>
        <taxon>Boletales</taxon>
        <taxon>Suillineae</taxon>
        <taxon>Suillaceae</taxon>
        <taxon>Suillus</taxon>
    </lineage>
</organism>